<feature type="compositionally biased region" description="Basic and acidic residues" evidence="9">
    <location>
        <begin position="917"/>
        <end position="935"/>
    </location>
</feature>
<feature type="compositionally biased region" description="Low complexity" evidence="9">
    <location>
        <begin position="130"/>
        <end position="140"/>
    </location>
</feature>
<feature type="compositionally biased region" description="Polar residues" evidence="9">
    <location>
        <begin position="903"/>
        <end position="913"/>
    </location>
</feature>
<evidence type="ECO:0000313" key="12">
    <source>
        <dbReference type="EMBL" id="KIO33726.1"/>
    </source>
</evidence>
<feature type="transmembrane region" description="Helical" evidence="10">
    <location>
        <begin position="623"/>
        <end position="647"/>
    </location>
</feature>
<feature type="transmembrane region" description="Helical" evidence="10">
    <location>
        <begin position="301"/>
        <end position="324"/>
    </location>
</feature>
<feature type="compositionally biased region" description="Polar residues" evidence="9">
    <location>
        <begin position="120"/>
        <end position="129"/>
    </location>
</feature>
<organism evidence="12 13">
    <name type="scientific">Tulasnella calospora MUT 4182</name>
    <dbReference type="NCBI Taxonomy" id="1051891"/>
    <lineage>
        <taxon>Eukaryota</taxon>
        <taxon>Fungi</taxon>
        <taxon>Dikarya</taxon>
        <taxon>Basidiomycota</taxon>
        <taxon>Agaricomycotina</taxon>
        <taxon>Agaricomycetes</taxon>
        <taxon>Cantharellales</taxon>
        <taxon>Tulasnellaceae</taxon>
        <taxon>Tulasnella</taxon>
    </lineage>
</organism>
<feature type="domain" description="Potassium channel" evidence="11">
    <location>
        <begin position="634"/>
        <end position="706"/>
    </location>
</feature>
<dbReference type="SUPFAM" id="SSF81324">
    <property type="entry name" value="Voltage-gated potassium channels"/>
    <property type="match status" value="2"/>
</dbReference>
<feature type="transmembrane region" description="Helical" evidence="10">
    <location>
        <begin position="267"/>
        <end position="289"/>
    </location>
</feature>
<evidence type="ECO:0000313" key="13">
    <source>
        <dbReference type="Proteomes" id="UP000054248"/>
    </source>
</evidence>
<feature type="compositionally biased region" description="Basic and acidic residues" evidence="9">
    <location>
        <begin position="891"/>
        <end position="902"/>
    </location>
</feature>
<evidence type="ECO:0000256" key="4">
    <source>
        <dbReference type="ARBA" id="ARBA00022989"/>
    </source>
</evidence>
<dbReference type="InterPro" id="IPR003280">
    <property type="entry name" value="2pore_dom_K_chnl"/>
</dbReference>
<proteinExistence type="inferred from homology"/>
<gene>
    <name evidence="12" type="ORF">M407DRAFT_17341</name>
</gene>
<feature type="region of interest" description="Disordered" evidence="9">
    <location>
        <begin position="28"/>
        <end position="196"/>
    </location>
</feature>
<protein>
    <recommendedName>
        <fullName evidence="11">Potassium channel domain-containing protein</fullName>
    </recommendedName>
</protein>
<feature type="compositionally biased region" description="Acidic residues" evidence="9">
    <location>
        <begin position="76"/>
        <end position="97"/>
    </location>
</feature>
<evidence type="ECO:0000256" key="1">
    <source>
        <dbReference type="ARBA" id="ARBA00004141"/>
    </source>
</evidence>
<evidence type="ECO:0000256" key="6">
    <source>
        <dbReference type="ARBA" id="ARBA00023136"/>
    </source>
</evidence>
<evidence type="ECO:0000256" key="8">
    <source>
        <dbReference type="RuleBase" id="RU003857"/>
    </source>
</evidence>
<keyword evidence="3 8" id="KW-0812">Transmembrane</keyword>
<dbReference type="HOGENOM" id="CLU_009214_1_0_1"/>
<keyword evidence="5 8" id="KW-0406">Ion transport</keyword>
<dbReference type="STRING" id="1051891.A0A0C3QVQ0"/>
<feature type="region of interest" description="Disordered" evidence="9">
    <location>
        <begin position="891"/>
        <end position="942"/>
    </location>
</feature>
<feature type="compositionally biased region" description="Basic and acidic residues" evidence="9">
    <location>
        <begin position="28"/>
        <end position="46"/>
    </location>
</feature>
<keyword evidence="6 10" id="KW-0472">Membrane</keyword>
<reference evidence="12 13" key="1">
    <citation type="submission" date="2014-04" db="EMBL/GenBank/DDBJ databases">
        <authorList>
            <consortium name="DOE Joint Genome Institute"/>
            <person name="Kuo A."/>
            <person name="Girlanda M."/>
            <person name="Perotto S."/>
            <person name="Kohler A."/>
            <person name="Nagy L.G."/>
            <person name="Floudas D."/>
            <person name="Copeland A."/>
            <person name="Barry K.W."/>
            <person name="Cichocki N."/>
            <person name="Veneault-Fourrey C."/>
            <person name="LaButti K."/>
            <person name="Lindquist E.A."/>
            <person name="Lipzen A."/>
            <person name="Lundell T."/>
            <person name="Morin E."/>
            <person name="Murat C."/>
            <person name="Sun H."/>
            <person name="Tunlid A."/>
            <person name="Henrissat B."/>
            <person name="Grigoriev I.V."/>
            <person name="Hibbett D.S."/>
            <person name="Martin F."/>
            <person name="Nordberg H.P."/>
            <person name="Cantor M.N."/>
            <person name="Hua S.X."/>
        </authorList>
    </citation>
    <scope>NUCLEOTIDE SEQUENCE [LARGE SCALE GENOMIC DNA]</scope>
    <source>
        <strain evidence="12 13">MUT 4182</strain>
    </source>
</reference>
<feature type="transmembrane region" description="Helical" evidence="10">
    <location>
        <begin position="682"/>
        <end position="702"/>
    </location>
</feature>
<feature type="transmembrane region" description="Helical" evidence="10">
    <location>
        <begin position="336"/>
        <end position="356"/>
    </location>
</feature>
<dbReference type="Gene3D" id="1.10.287.70">
    <property type="match status" value="2"/>
</dbReference>
<keyword evidence="7 8" id="KW-0407">Ion channel</keyword>
<dbReference type="GO" id="GO:0030322">
    <property type="term" value="P:stabilization of membrane potential"/>
    <property type="evidence" value="ECO:0007669"/>
    <property type="project" value="TreeGrafter"/>
</dbReference>
<evidence type="ECO:0000256" key="9">
    <source>
        <dbReference type="SAM" id="MobiDB-lite"/>
    </source>
</evidence>
<sequence>MPSPLLLVQAILNRNIVTAEDETGEKFHNIAEVEEGGRSSRPRDRGLLSQFRRRHGTSRSEADAKGEGPSSSSPDQEQDFADEDALDEEDEDGEIFDTDGLTPRSDGTDGVPSPALRGADSNSASSPALTPTHQTPTGQTPRKRTIRHHDEENGRGGNSESTKREDGFSPIKRTGTGGSNSTWSWVPQPKTPGPIRKALKKTKDFIFQTDPAGDKEGNEFIPNYRYMPILSGVLSPFAILLEIPGLTEHWYIRTENHQVVEVRKNPAIVMIAMSVSMACGLIANLALIARFLERRVKLNTWLAMIVLVIHDIINIIVVTAFGIIHRFDDGFTYGEAFWMCVCSTIFSVTVTATLAYDLITTPEFAKSGSGLTRKQRSLVIMVMILLCYIALGSLAFAELIGLTFQDGLYYTVVSIETIGFGDITPNSTGSIIFCIIYSTVGIINVGLVVNTTRETIIEAFENAYRKRSAEIARRRHEHKVMRVQQRERRIAIEKELHEAGLPIYVRESADVGKHHIGGGRGYMINNHNTKLVLNEAGLEGWRKKRAEERAKKARDPENTEVVLHDLEVPDQKLDADARKGRALVAAMELKTELAMSADDPDKDQGETYADFRRRIHKEERREFITKLIVAWTFFILFWITGAGIFMATEAEWTFGRSLYFCWMSFSTIGYGEIVPKSPAGRAVFVVWALMGVAAMTILIAVLSEAYSSRYKSALQKGSFSKAMKSFEGKEAQRGKSHDSEKSPRESFHLANEEAQHDVELENATCPSDLAQKILDSTRRHLDSIPLSVITHAKTFHDHVRYFANHPQYPHEPPPTSLTDLLDEIAESEKMDERMKQELLGDEEARKALFFMSYERAFRKLIDTAERAVEIIAVKDFEWERLVEILKEHEGTPIDTPKYEHPTQRPQRTATTAGMTLRQREKSKNNDEEAQDEKPPRRSLGAS</sequence>
<keyword evidence="13" id="KW-1185">Reference proteome</keyword>
<dbReference type="PANTHER" id="PTHR11003:SF342">
    <property type="entry name" value="OUTWARD-RECTIFIER POTASSIUM CHANNEL TOK1"/>
    <property type="match status" value="1"/>
</dbReference>
<feature type="transmembrane region" description="Helical" evidence="10">
    <location>
        <begin position="430"/>
        <end position="449"/>
    </location>
</feature>
<dbReference type="GO" id="GO:0005886">
    <property type="term" value="C:plasma membrane"/>
    <property type="evidence" value="ECO:0007669"/>
    <property type="project" value="TreeGrafter"/>
</dbReference>
<evidence type="ECO:0000256" key="10">
    <source>
        <dbReference type="SAM" id="Phobius"/>
    </source>
</evidence>
<dbReference type="GO" id="GO:0015271">
    <property type="term" value="F:outward rectifier potassium channel activity"/>
    <property type="evidence" value="ECO:0007669"/>
    <property type="project" value="TreeGrafter"/>
</dbReference>
<dbReference type="PRINTS" id="PR01333">
    <property type="entry name" value="2POREKCHANEL"/>
</dbReference>
<keyword evidence="2 8" id="KW-0813">Transport</keyword>
<dbReference type="PANTHER" id="PTHR11003">
    <property type="entry name" value="POTASSIUM CHANNEL, SUBFAMILY K"/>
    <property type="match status" value="1"/>
</dbReference>
<dbReference type="Proteomes" id="UP000054248">
    <property type="component" value="Unassembled WGS sequence"/>
</dbReference>
<evidence type="ECO:0000256" key="5">
    <source>
        <dbReference type="ARBA" id="ARBA00023065"/>
    </source>
</evidence>
<reference evidence="13" key="2">
    <citation type="submission" date="2015-01" db="EMBL/GenBank/DDBJ databases">
        <title>Evolutionary Origins and Diversification of the Mycorrhizal Mutualists.</title>
        <authorList>
            <consortium name="DOE Joint Genome Institute"/>
            <consortium name="Mycorrhizal Genomics Consortium"/>
            <person name="Kohler A."/>
            <person name="Kuo A."/>
            <person name="Nagy L.G."/>
            <person name="Floudas D."/>
            <person name="Copeland A."/>
            <person name="Barry K.W."/>
            <person name="Cichocki N."/>
            <person name="Veneault-Fourrey C."/>
            <person name="LaButti K."/>
            <person name="Lindquist E.A."/>
            <person name="Lipzen A."/>
            <person name="Lundell T."/>
            <person name="Morin E."/>
            <person name="Murat C."/>
            <person name="Riley R."/>
            <person name="Ohm R."/>
            <person name="Sun H."/>
            <person name="Tunlid A."/>
            <person name="Henrissat B."/>
            <person name="Grigoriev I.V."/>
            <person name="Hibbett D.S."/>
            <person name="Martin F."/>
        </authorList>
    </citation>
    <scope>NUCLEOTIDE SEQUENCE [LARGE SCALE GENOMIC DNA]</scope>
    <source>
        <strain evidence="13">MUT 4182</strain>
    </source>
</reference>
<name>A0A0C3QVQ0_9AGAM</name>
<feature type="region of interest" description="Disordered" evidence="9">
    <location>
        <begin position="728"/>
        <end position="747"/>
    </location>
</feature>
<dbReference type="OrthoDB" id="297496at2759"/>
<evidence type="ECO:0000259" key="11">
    <source>
        <dbReference type="Pfam" id="PF07885"/>
    </source>
</evidence>
<dbReference type="AlphaFoldDB" id="A0A0C3QVQ0"/>
<evidence type="ECO:0000256" key="2">
    <source>
        <dbReference type="ARBA" id="ARBA00022448"/>
    </source>
</evidence>
<keyword evidence="4 10" id="KW-1133">Transmembrane helix</keyword>
<accession>A0A0C3QVQ0</accession>
<evidence type="ECO:0000256" key="7">
    <source>
        <dbReference type="ARBA" id="ARBA00023303"/>
    </source>
</evidence>
<comment type="subcellular location">
    <subcellularLocation>
        <location evidence="1">Membrane</location>
        <topology evidence="1">Multi-pass membrane protein</topology>
    </subcellularLocation>
</comment>
<dbReference type="Pfam" id="PF07885">
    <property type="entry name" value="Ion_trans_2"/>
    <property type="match status" value="2"/>
</dbReference>
<feature type="transmembrane region" description="Helical" evidence="10">
    <location>
        <begin position="377"/>
        <end position="397"/>
    </location>
</feature>
<dbReference type="GO" id="GO:0022841">
    <property type="term" value="F:potassium ion leak channel activity"/>
    <property type="evidence" value="ECO:0007669"/>
    <property type="project" value="TreeGrafter"/>
</dbReference>
<dbReference type="InterPro" id="IPR013099">
    <property type="entry name" value="K_chnl_dom"/>
</dbReference>
<dbReference type="EMBL" id="KN822946">
    <property type="protein sequence ID" value="KIO33726.1"/>
    <property type="molecule type" value="Genomic_DNA"/>
</dbReference>
<comment type="similarity">
    <text evidence="8">Belongs to the two pore domain potassium channel (TC 1.A.1.8) family.</text>
</comment>
<evidence type="ECO:0000256" key="3">
    <source>
        <dbReference type="ARBA" id="ARBA00022692"/>
    </source>
</evidence>
<feature type="domain" description="Potassium channel" evidence="11">
    <location>
        <begin position="384"/>
        <end position="456"/>
    </location>
</feature>